<organism evidence="7 8">
    <name type="scientific">[Clostridium] aminophilum</name>
    <dbReference type="NCBI Taxonomy" id="1526"/>
    <lineage>
        <taxon>Bacteria</taxon>
        <taxon>Bacillati</taxon>
        <taxon>Bacillota</taxon>
        <taxon>Clostridia</taxon>
        <taxon>Lachnospirales</taxon>
        <taxon>Lachnospiraceae</taxon>
    </lineage>
</organism>
<dbReference type="PROSITE" id="PS50283">
    <property type="entry name" value="NA_SOLUT_SYMP_3"/>
    <property type="match status" value="1"/>
</dbReference>
<reference evidence="8" key="1">
    <citation type="submission" date="2016-10" db="EMBL/GenBank/DDBJ databases">
        <authorList>
            <person name="Varghese N."/>
            <person name="Submissions S."/>
        </authorList>
    </citation>
    <scope>NUCLEOTIDE SEQUENCE [LARGE SCALE GENOMIC DNA]</scope>
    <source>
        <strain evidence="8">KH1P1</strain>
    </source>
</reference>
<protein>
    <submittedName>
        <fullName evidence="7">Uncharacterized membrane protein YkvI</fullName>
    </submittedName>
</protein>
<dbReference type="AlphaFoldDB" id="A0A1H9ZYG4"/>
<evidence type="ECO:0000256" key="6">
    <source>
        <dbReference type="SAM" id="Phobius"/>
    </source>
</evidence>
<dbReference type="InterPro" id="IPR038377">
    <property type="entry name" value="Na/Glc_symporter_sf"/>
</dbReference>
<name>A0A1H9ZYG4_9FIRM</name>
<comment type="subcellular location">
    <subcellularLocation>
        <location evidence="1">Membrane</location>
        <topology evidence="1">Multi-pass membrane protein</topology>
    </subcellularLocation>
</comment>
<gene>
    <name evidence="7" type="ORF">SAMN04487771_100111</name>
</gene>
<dbReference type="Proteomes" id="UP000199820">
    <property type="component" value="Unassembled WGS sequence"/>
</dbReference>
<keyword evidence="4 6" id="KW-1133">Transmembrane helix</keyword>
<evidence type="ECO:0000256" key="3">
    <source>
        <dbReference type="ARBA" id="ARBA00022692"/>
    </source>
</evidence>
<dbReference type="GO" id="GO:0016020">
    <property type="term" value="C:membrane"/>
    <property type="evidence" value="ECO:0007669"/>
    <property type="project" value="UniProtKB-SubCell"/>
</dbReference>
<keyword evidence="5 6" id="KW-0472">Membrane</keyword>
<feature type="transmembrane region" description="Helical" evidence="6">
    <location>
        <begin position="166"/>
        <end position="183"/>
    </location>
</feature>
<proteinExistence type="inferred from homology"/>
<feature type="transmembrane region" description="Helical" evidence="6">
    <location>
        <begin position="375"/>
        <end position="394"/>
    </location>
</feature>
<dbReference type="InterPro" id="IPR001734">
    <property type="entry name" value="Na/solute_symporter"/>
</dbReference>
<accession>A0A1H9ZYG4</accession>
<dbReference type="RefSeq" id="WP_074647568.1">
    <property type="nucleotide sequence ID" value="NZ_FOIL01000001.1"/>
</dbReference>
<evidence type="ECO:0000256" key="2">
    <source>
        <dbReference type="ARBA" id="ARBA00006434"/>
    </source>
</evidence>
<feature type="transmembrane region" description="Helical" evidence="6">
    <location>
        <begin position="135"/>
        <end position="154"/>
    </location>
</feature>
<evidence type="ECO:0000256" key="4">
    <source>
        <dbReference type="ARBA" id="ARBA00022989"/>
    </source>
</evidence>
<feature type="transmembrane region" description="Helical" evidence="6">
    <location>
        <begin position="293"/>
        <end position="326"/>
    </location>
</feature>
<feature type="transmembrane region" description="Helical" evidence="6">
    <location>
        <begin position="250"/>
        <end position="273"/>
    </location>
</feature>
<evidence type="ECO:0000313" key="7">
    <source>
        <dbReference type="EMBL" id="SES86738.1"/>
    </source>
</evidence>
<feature type="transmembrane region" description="Helical" evidence="6">
    <location>
        <begin position="215"/>
        <end position="238"/>
    </location>
</feature>
<comment type="similarity">
    <text evidence="2">Belongs to the sodium:solute symporter (SSF) (TC 2.A.21) family.</text>
</comment>
<dbReference type="Gene3D" id="1.20.1730.10">
    <property type="entry name" value="Sodium/glucose cotransporter"/>
    <property type="match status" value="1"/>
</dbReference>
<dbReference type="InterPro" id="IPR038728">
    <property type="entry name" value="YkvI-like"/>
</dbReference>
<keyword evidence="8" id="KW-1185">Reference proteome</keyword>
<sequence length="400" mass="42992">MESSGSSAAVSGKFLVNTAAMPLTLGLAFVAFTTQFGGGFASGAQIYQYFINYGVWCLILPAFTQGLYALFFWYGMRYAHAHKAYDYRTFSDVFYGKYRSVFSNLFEICYLIMIGTASSAAFATGASTISTLMGWDYGICTVIIAAFIFLIVMFGTGMVRSAASTLSVLILAGLVAVLVPNILSGSGMIADSIAGMNAGALPVLAAPDARPDFGAALWMAFLYFLFQLPSVSVMYQHVAAVTDKKQIDKAGLWIFFCNFFAMELSILGLLAVSFRPELVGASVPMLILVQNGVGGSILTPLISVLIILGAISTGTNMIAGIVARCVNAVERRLPEAKRDHGHLGRNAVFAVCFTFAAFAISQFGLMAIVRQGYKYLGYAGFITLFVPFVIHMIVTRGKDI</sequence>
<evidence type="ECO:0000313" key="8">
    <source>
        <dbReference type="Proteomes" id="UP000199820"/>
    </source>
</evidence>
<dbReference type="OrthoDB" id="4005at2"/>
<feature type="transmembrane region" description="Helical" evidence="6">
    <location>
        <begin position="347"/>
        <end position="369"/>
    </location>
</feature>
<evidence type="ECO:0000256" key="1">
    <source>
        <dbReference type="ARBA" id="ARBA00004141"/>
    </source>
</evidence>
<dbReference type="PANTHER" id="PTHR37814:SF1">
    <property type="entry name" value="MEMBRANE PROTEIN"/>
    <property type="match status" value="1"/>
</dbReference>
<evidence type="ECO:0000256" key="5">
    <source>
        <dbReference type="ARBA" id="ARBA00023136"/>
    </source>
</evidence>
<dbReference type="GO" id="GO:0022857">
    <property type="term" value="F:transmembrane transporter activity"/>
    <property type="evidence" value="ECO:0007669"/>
    <property type="project" value="InterPro"/>
</dbReference>
<feature type="transmembrane region" description="Helical" evidence="6">
    <location>
        <begin position="108"/>
        <end position="129"/>
    </location>
</feature>
<dbReference type="PANTHER" id="PTHR37814">
    <property type="entry name" value="CONSERVED MEMBRANE PROTEIN"/>
    <property type="match status" value="1"/>
</dbReference>
<dbReference type="EMBL" id="FOIL01000001">
    <property type="protein sequence ID" value="SES86738.1"/>
    <property type="molecule type" value="Genomic_DNA"/>
</dbReference>
<keyword evidence="3 6" id="KW-0812">Transmembrane</keyword>
<feature type="transmembrane region" description="Helical" evidence="6">
    <location>
        <begin position="53"/>
        <end position="74"/>
    </location>
</feature>